<feature type="transmembrane region" description="Helical" evidence="12">
    <location>
        <begin position="750"/>
        <end position="773"/>
    </location>
</feature>
<evidence type="ECO:0000256" key="9">
    <source>
        <dbReference type="ARBA" id="ARBA00023170"/>
    </source>
</evidence>
<keyword evidence="10" id="KW-0325">Glycoprotein</keyword>
<evidence type="ECO:0000256" key="3">
    <source>
        <dbReference type="ARBA" id="ARBA00022475"/>
    </source>
</evidence>
<evidence type="ECO:0000256" key="1">
    <source>
        <dbReference type="ARBA" id="ARBA00004651"/>
    </source>
</evidence>
<keyword evidence="5" id="KW-0732">Signal</keyword>
<dbReference type="FunFam" id="2.10.50.30:FF:000002">
    <property type="entry name" value="Vomeronasal 2 receptor, h1"/>
    <property type="match status" value="1"/>
</dbReference>
<dbReference type="InterPro" id="IPR001828">
    <property type="entry name" value="ANF_lig-bd_rcpt"/>
</dbReference>
<dbReference type="Proteomes" id="UP000472272">
    <property type="component" value="Chromosome 3"/>
</dbReference>
<comment type="similarity">
    <text evidence="2">Belongs to the G-protein coupled receptor 3 family.</text>
</comment>
<dbReference type="Pfam" id="PF00003">
    <property type="entry name" value="7tm_3"/>
    <property type="match status" value="1"/>
</dbReference>
<keyword evidence="8 12" id="KW-0472">Membrane</keyword>
<dbReference type="InterPro" id="IPR017978">
    <property type="entry name" value="GPCR_3_C"/>
</dbReference>
<dbReference type="Gene3D" id="3.40.50.2300">
    <property type="match status" value="2"/>
</dbReference>
<dbReference type="GO" id="GO:0004930">
    <property type="term" value="F:G protein-coupled receptor activity"/>
    <property type="evidence" value="ECO:0007669"/>
    <property type="project" value="UniProtKB-KW"/>
</dbReference>
<dbReference type="Ensembl" id="ENSPMRT00000016945.1">
    <property type="protein sequence ID" value="ENSPMRP00000015870.1"/>
    <property type="gene ID" value="ENSPMRG00000010592.1"/>
</dbReference>
<sequence length="856" mass="96535">MKNPFQDGSVSVAGALTVGAGDVHVSGYFSMFHQRTRPYSSQILSVRRPHHCWVLTHLYQHILALTFAVKEINETPQILPNITLGFHIYNSHFSASWTYEASIELLSRRAMVIPNYKCDAESIPIAVIGGPNSNVCLHMTPILSTYKIPQVRSKYIHALISLNSCFQKQYMKCSHSLKVPLLRILQSRIIQLLLHLQWTWIGVVSQDGDNTEGFIDNVLPMFSQSGICFDFIETFPKLTSSSGVTDMVGEGFHCVSVIMGSTANVVVVHGEIQTMMVLKMVPQIVKFEHIPMRTKGKVWFMTAQMDITSFPFQRNWDISFLHGSLSLAIHSVDLLAFQKFLQIKNPSTEKEDGFIKDFWEESFNCSFPSSVADNIGGQTCTGEEKMEALPVSVFEMRMTAHSYTIYNAVYAVAHALHIRHPSQLKLRGMAEGARWELPNPQPWQLHQILRSISFNNSAGEKVHLDPNGELIAVFDIINWLMFPNQSFRRVKIGKIDFLVFVIFPKTLYFNIYGQIRPISICNDHCGSGYSRAKKEGKPFCCYDCIPCPEGKISNQEDMDDCFQCPEDQYPNIGQDKCLPKDISFLSYGEPLGISLVTFALLLTFTTTFVLRIFIKHRETPIVKANNRTLTYVLLIALNLSFLCPLLFLGEPTKITCLLRQTAFGVIFSVAVSCILAKTTIVVLAFMATKPGSRMRRWVGKHLAISIVLFSFLIQMMMCSAWLIVAPPLPDLDKHSGTKEIVLQCNEGSVTMFYCVLGFMGMLALVSFTVAFLARKLPDSFNEAKFITFSMLVFCSVWLSFVPTYLSTKGKYMVAVEIFSIFASSFGLLGCIFFPKCYIILVRPELNSRGQLIIRKN</sequence>
<dbReference type="InterPro" id="IPR004073">
    <property type="entry name" value="GPCR_3_vmron_rcpt_2"/>
</dbReference>
<accession>A0A670IVB8</accession>
<organism evidence="14 15">
    <name type="scientific">Podarcis muralis</name>
    <name type="common">Wall lizard</name>
    <name type="synonym">Lacerta muralis</name>
    <dbReference type="NCBI Taxonomy" id="64176"/>
    <lineage>
        <taxon>Eukaryota</taxon>
        <taxon>Metazoa</taxon>
        <taxon>Chordata</taxon>
        <taxon>Craniata</taxon>
        <taxon>Vertebrata</taxon>
        <taxon>Euteleostomi</taxon>
        <taxon>Lepidosauria</taxon>
        <taxon>Squamata</taxon>
        <taxon>Bifurcata</taxon>
        <taxon>Unidentata</taxon>
        <taxon>Episquamata</taxon>
        <taxon>Laterata</taxon>
        <taxon>Lacertibaenia</taxon>
        <taxon>Lacertidae</taxon>
        <taxon>Podarcis</taxon>
    </lineage>
</organism>
<dbReference type="PRINTS" id="PR00248">
    <property type="entry name" value="GPCRMGR"/>
</dbReference>
<dbReference type="PANTHER" id="PTHR24061">
    <property type="entry name" value="CALCIUM-SENSING RECEPTOR-RELATED"/>
    <property type="match status" value="1"/>
</dbReference>
<dbReference type="InterPro" id="IPR017979">
    <property type="entry name" value="GPCR_3_CS"/>
</dbReference>
<dbReference type="Gene3D" id="2.10.50.30">
    <property type="entry name" value="GPCR, family 3, nine cysteines domain"/>
    <property type="match status" value="1"/>
</dbReference>
<dbReference type="AlphaFoldDB" id="A0A670IVB8"/>
<dbReference type="InterPro" id="IPR038550">
    <property type="entry name" value="GPCR_3_9-Cys_sf"/>
</dbReference>
<evidence type="ECO:0000256" key="10">
    <source>
        <dbReference type="ARBA" id="ARBA00023180"/>
    </source>
</evidence>
<dbReference type="FunFam" id="3.40.50.2300:FF:000024">
    <property type="entry name" value="Vomeronasal 2, receptor 73"/>
    <property type="match status" value="1"/>
</dbReference>
<evidence type="ECO:0000256" key="8">
    <source>
        <dbReference type="ARBA" id="ARBA00023136"/>
    </source>
</evidence>
<feature type="transmembrane region" description="Helical" evidence="12">
    <location>
        <begin position="591"/>
        <end position="610"/>
    </location>
</feature>
<feature type="transmembrane region" description="Helical" evidence="12">
    <location>
        <begin position="811"/>
        <end position="833"/>
    </location>
</feature>
<evidence type="ECO:0000256" key="4">
    <source>
        <dbReference type="ARBA" id="ARBA00022692"/>
    </source>
</evidence>
<keyword evidence="6 12" id="KW-1133">Transmembrane helix</keyword>
<dbReference type="Pfam" id="PF01094">
    <property type="entry name" value="ANF_receptor"/>
    <property type="match status" value="1"/>
</dbReference>
<proteinExistence type="inferred from homology"/>
<evidence type="ECO:0000256" key="6">
    <source>
        <dbReference type="ARBA" id="ARBA00022989"/>
    </source>
</evidence>
<dbReference type="OMA" id="TAQMDIT"/>
<keyword evidence="3" id="KW-1003">Cell membrane</keyword>
<keyword evidence="4 12" id="KW-0812">Transmembrane</keyword>
<evidence type="ECO:0000256" key="2">
    <source>
        <dbReference type="ARBA" id="ARBA00007242"/>
    </source>
</evidence>
<reference evidence="14" key="2">
    <citation type="submission" date="2025-08" db="UniProtKB">
        <authorList>
            <consortium name="Ensembl"/>
        </authorList>
    </citation>
    <scope>IDENTIFICATION</scope>
</reference>
<dbReference type="CDD" id="cd15283">
    <property type="entry name" value="7tmC_V2R_pheromone"/>
    <property type="match status" value="1"/>
</dbReference>
<protein>
    <recommendedName>
        <fullName evidence="13">G-protein coupled receptors family 3 profile domain-containing protein</fullName>
    </recommendedName>
</protein>
<reference evidence="14 15" key="1">
    <citation type="journal article" date="2019" name="Proc. Natl. Acad. Sci. U.S.A.">
        <title>Regulatory changes in pterin and carotenoid genes underlie balanced color polymorphisms in the wall lizard.</title>
        <authorList>
            <person name="Andrade P."/>
            <person name="Pinho C."/>
            <person name="Perez I de Lanuza G."/>
            <person name="Afonso S."/>
            <person name="Brejcha J."/>
            <person name="Rubin C.J."/>
            <person name="Wallerman O."/>
            <person name="Pereira P."/>
            <person name="Sabatino S.J."/>
            <person name="Bellati A."/>
            <person name="Pellitteri-Rosa D."/>
            <person name="Bosakova Z."/>
            <person name="Bunikis I."/>
            <person name="Carretero M.A."/>
            <person name="Feiner N."/>
            <person name="Marsik P."/>
            <person name="Pauperio F."/>
            <person name="Salvi D."/>
            <person name="Soler L."/>
            <person name="While G.M."/>
            <person name="Uller T."/>
            <person name="Font E."/>
            <person name="Andersson L."/>
            <person name="Carneiro M."/>
        </authorList>
    </citation>
    <scope>NUCLEOTIDE SEQUENCE</scope>
</reference>
<dbReference type="PRINTS" id="PR01535">
    <property type="entry name" value="VOMERONASL2R"/>
</dbReference>
<evidence type="ECO:0000256" key="12">
    <source>
        <dbReference type="SAM" id="Phobius"/>
    </source>
</evidence>
<dbReference type="PROSITE" id="PS50259">
    <property type="entry name" value="G_PROTEIN_RECEP_F3_4"/>
    <property type="match status" value="1"/>
</dbReference>
<feature type="transmembrane region" description="Helical" evidence="12">
    <location>
        <begin position="698"/>
        <end position="724"/>
    </location>
</feature>
<evidence type="ECO:0000313" key="14">
    <source>
        <dbReference type="Ensembl" id="ENSPMRP00000015870.1"/>
    </source>
</evidence>
<dbReference type="InterPro" id="IPR028082">
    <property type="entry name" value="Peripla_BP_I"/>
</dbReference>
<dbReference type="Pfam" id="PF07562">
    <property type="entry name" value="NCD3G"/>
    <property type="match status" value="1"/>
</dbReference>
<evidence type="ECO:0000256" key="5">
    <source>
        <dbReference type="ARBA" id="ARBA00022729"/>
    </source>
</evidence>
<reference evidence="14" key="3">
    <citation type="submission" date="2025-09" db="UniProtKB">
        <authorList>
            <consortium name="Ensembl"/>
        </authorList>
    </citation>
    <scope>IDENTIFICATION</scope>
</reference>
<keyword evidence="7" id="KW-0297">G-protein coupled receptor</keyword>
<feature type="transmembrane region" description="Helical" evidence="12">
    <location>
        <begin position="785"/>
        <end position="805"/>
    </location>
</feature>
<evidence type="ECO:0000256" key="11">
    <source>
        <dbReference type="ARBA" id="ARBA00023224"/>
    </source>
</evidence>
<dbReference type="PANTHER" id="PTHR24061:SF599">
    <property type="entry name" value="G-PROTEIN COUPLED RECEPTORS FAMILY 3 PROFILE DOMAIN-CONTAINING PROTEIN"/>
    <property type="match status" value="1"/>
</dbReference>
<dbReference type="InterPro" id="IPR000337">
    <property type="entry name" value="GPCR_3"/>
</dbReference>
<comment type="subcellular location">
    <subcellularLocation>
        <location evidence="1">Cell membrane</location>
        <topology evidence="1">Multi-pass membrane protein</topology>
    </subcellularLocation>
</comment>
<dbReference type="GeneTree" id="ENSGT00950000182788"/>
<dbReference type="InterPro" id="IPR000068">
    <property type="entry name" value="GPCR_3_Ca_sens_rcpt-rel"/>
</dbReference>
<dbReference type="SUPFAM" id="SSF53822">
    <property type="entry name" value="Periplasmic binding protein-like I"/>
    <property type="match status" value="1"/>
</dbReference>
<dbReference type="GO" id="GO:0005886">
    <property type="term" value="C:plasma membrane"/>
    <property type="evidence" value="ECO:0007669"/>
    <property type="project" value="UniProtKB-SubCell"/>
</dbReference>
<evidence type="ECO:0000313" key="15">
    <source>
        <dbReference type="Proteomes" id="UP000472272"/>
    </source>
</evidence>
<keyword evidence="15" id="KW-1185">Reference proteome</keyword>
<dbReference type="PROSITE" id="PS00981">
    <property type="entry name" value="G_PROTEIN_RECEP_F3_3"/>
    <property type="match status" value="1"/>
</dbReference>
<name>A0A670IVB8_PODMU</name>
<feature type="domain" description="G-protein coupled receptors family 3 profile" evidence="13">
    <location>
        <begin position="591"/>
        <end position="855"/>
    </location>
</feature>
<keyword evidence="11" id="KW-0807">Transducer</keyword>
<evidence type="ECO:0000259" key="13">
    <source>
        <dbReference type="PROSITE" id="PS50259"/>
    </source>
</evidence>
<dbReference type="InterPro" id="IPR011500">
    <property type="entry name" value="GPCR_3_9-Cys_dom"/>
</dbReference>
<keyword evidence="9" id="KW-0675">Receptor</keyword>
<feature type="transmembrane region" description="Helical" evidence="12">
    <location>
        <begin position="661"/>
        <end position="686"/>
    </location>
</feature>
<feature type="transmembrane region" description="Helical" evidence="12">
    <location>
        <begin position="631"/>
        <end position="649"/>
    </location>
</feature>
<evidence type="ECO:0000256" key="7">
    <source>
        <dbReference type="ARBA" id="ARBA00023040"/>
    </source>
</evidence>